<feature type="transmembrane region" description="Helical" evidence="1">
    <location>
        <begin position="21"/>
        <end position="43"/>
    </location>
</feature>
<feature type="transmembrane region" description="Helical" evidence="1">
    <location>
        <begin position="123"/>
        <end position="141"/>
    </location>
</feature>
<dbReference type="Proteomes" id="UP001501321">
    <property type="component" value="Unassembled WGS sequence"/>
</dbReference>
<keyword evidence="1" id="KW-0812">Transmembrane</keyword>
<sequence>MEQSQMGGRVRRLLSLADEQAWLRGWLCLLLAGLLTVQNPLWYGMAPAFDASLFAVMGKMWSEGAVLYRDMLDIKGPMIFALDALGYRLGGFAGMAAFETLLLTLGLFSAYGGLRRLGCSVSACWLALLATLALCGLRYYYGNMTEEWSLALALLAFGGFASQLQTGRFVLAQAWLPALTMGLVFMMRPNNAVLWAAWYAGLACLWLAQGQWRQVVWLALSALAGLLLVALPLLAYFWRQGVWDNFVFYAYGVFFGHSYGSGFSLAVGLVGLLRTGWLLLLPWVLWGLFSQGLGEQLRLRSGLLWVLLWGGLAGLVANSVSGHVYDHYDELILPLLPLSLALLLHWAGQGWRWAWPVLLGWGLFLLIPHTLFDWTRFEWPLDKVALQMGVALGAGGLLILAGWRFLPQRGLSAQALTLGMSAVLLVSLTAYSLYLAGTAGRPFNAQTWQQVQQIRAESSPDDTLWVEGTLPQFYVWSDRAAATPYLFFDNVSPGYDVKAAVLAALQAKPPRFILVRGKKLARFRADPAAYSVSQRALLTHIVTAYDEVQPGLFRRRG</sequence>
<dbReference type="RefSeq" id="WP_345010841.1">
    <property type="nucleotide sequence ID" value="NZ_BAABFC010000009.1"/>
</dbReference>
<feature type="transmembrane region" description="Helical" evidence="1">
    <location>
        <begin position="215"/>
        <end position="238"/>
    </location>
</feature>
<name>A0ABP8Q4R7_9GAMM</name>
<keyword evidence="1" id="KW-1133">Transmembrane helix</keyword>
<feature type="transmembrane region" description="Helical" evidence="1">
    <location>
        <begin position="302"/>
        <end position="325"/>
    </location>
</feature>
<evidence type="ECO:0000313" key="2">
    <source>
        <dbReference type="EMBL" id="GAA4496261.1"/>
    </source>
</evidence>
<feature type="transmembrane region" description="Helical" evidence="1">
    <location>
        <begin position="92"/>
        <end position="111"/>
    </location>
</feature>
<feature type="transmembrane region" description="Helical" evidence="1">
    <location>
        <begin position="147"/>
        <end position="164"/>
    </location>
</feature>
<feature type="transmembrane region" description="Helical" evidence="1">
    <location>
        <begin position="192"/>
        <end position="208"/>
    </location>
</feature>
<feature type="transmembrane region" description="Helical" evidence="1">
    <location>
        <begin position="384"/>
        <end position="403"/>
    </location>
</feature>
<feature type="transmembrane region" description="Helical" evidence="1">
    <location>
        <begin position="415"/>
        <end position="436"/>
    </location>
</feature>
<proteinExistence type="predicted"/>
<comment type="caution">
    <text evidence="2">The sequence shown here is derived from an EMBL/GenBank/DDBJ whole genome shotgun (WGS) entry which is preliminary data.</text>
</comment>
<gene>
    <name evidence="2" type="ORF">GCM10023095_10890</name>
</gene>
<protein>
    <recommendedName>
        <fullName evidence="4">Glycosyltransferase RgtA/B/C/D-like domain-containing protein</fullName>
    </recommendedName>
</protein>
<keyword evidence="3" id="KW-1185">Reference proteome</keyword>
<feature type="transmembrane region" description="Helical" evidence="1">
    <location>
        <begin position="353"/>
        <end position="372"/>
    </location>
</feature>
<organism evidence="2 3">
    <name type="scientific">Pseudaeromonas paramecii</name>
    <dbReference type="NCBI Taxonomy" id="2138166"/>
    <lineage>
        <taxon>Bacteria</taxon>
        <taxon>Pseudomonadati</taxon>
        <taxon>Pseudomonadota</taxon>
        <taxon>Gammaproteobacteria</taxon>
        <taxon>Aeromonadales</taxon>
        <taxon>Aeromonadaceae</taxon>
        <taxon>Pseudaeromonas</taxon>
    </lineage>
</organism>
<reference evidence="3" key="1">
    <citation type="journal article" date="2019" name="Int. J. Syst. Evol. Microbiol.">
        <title>The Global Catalogue of Microorganisms (GCM) 10K type strain sequencing project: providing services to taxonomists for standard genome sequencing and annotation.</title>
        <authorList>
            <consortium name="The Broad Institute Genomics Platform"/>
            <consortium name="The Broad Institute Genome Sequencing Center for Infectious Disease"/>
            <person name="Wu L."/>
            <person name="Ma J."/>
        </authorList>
    </citation>
    <scope>NUCLEOTIDE SEQUENCE [LARGE SCALE GENOMIC DNA]</scope>
    <source>
        <strain evidence="3">JCM 32226</strain>
    </source>
</reference>
<evidence type="ECO:0000256" key="1">
    <source>
        <dbReference type="SAM" id="Phobius"/>
    </source>
</evidence>
<accession>A0ABP8Q4R7</accession>
<evidence type="ECO:0000313" key="3">
    <source>
        <dbReference type="Proteomes" id="UP001501321"/>
    </source>
</evidence>
<keyword evidence="1" id="KW-0472">Membrane</keyword>
<evidence type="ECO:0008006" key="4">
    <source>
        <dbReference type="Google" id="ProtNLM"/>
    </source>
</evidence>
<dbReference type="EMBL" id="BAABFC010000009">
    <property type="protein sequence ID" value="GAA4496261.1"/>
    <property type="molecule type" value="Genomic_DNA"/>
</dbReference>